<dbReference type="AlphaFoldDB" id="A0AAW1IMH7"/>
<comment type="caution">
    <text evidence="3">The sequence shown here is derived from an EMBL/GenBank/DDBJ whole genome shotgun (WGS) entry which is preliminary data.</text>
</comment>
<keyword evidence="4" id="KW-1185">Reference proteome</keyword>
<name>A0AAW1IMH7_SAPOF</name>
<evidence type="ECO:0000259" key="2">
    <source>
        <dbReference type="SMART" id="SM00198"/>
    </source>
</evidence>
<dbReference type="PANTHER" id="PTHR10334">
    <property type="entry name" value="CYSTEINE-RICH SECRETORY PROTEIN-RELATED"/>
    <property type="match status" value="1"/>
</dbReference>
<evidence type="ECO:0000313" key="4">
    <source>
        <dbReference type="Proteomes" id="UP001443914"/>
    </source>
</evidence>
<feature type="signal peptide" evidence="1">
    <location>
        <begin position="1"/>
        <end position="22"/>
    </location>
</feature>
<dbReference type="EMBL" id="JBDFQZ010000009">
    <property type="protein sequence ID" value="KAK9690545.1"/>
    <property type="molecule type" value="Genomic_DNA"/>
</dbReference>
<protein>
    <recommendedName>
        <fullName evidence="2">SCP domain-containing protein</fullName>
    </recommendedName>
</protein>
<evidence type="ECO:0000313" key="3">
    <source>
        <dbReference type="EMBL" id="KAK9690545.1"/>
    </source>
</evidence>
<dbReference type="SUPFAM" id="SSF55797">
    <property type="entry name" value="PR-1-like"/>
    <property type="match status" value="1"/>
</dbReference>
<dbReference type="SMART" id="SM00198">
    <property type="entry name" value="SCP"/>
    <property type="match status" value="1"/>
</dbReference>
<gene>
    <name evidence="3" type="ORF">RND81_09G136500</name>
</gene>
<proteinExistence type="predicted"/>
<dbReference type="InterPro" id="IPR001283">
    <property type="entry name" value="CRISP-related"/>
</dbReference>
<evidence type="ECO:0000256" key="1">
    <source>
        <dbReference type="SAM" id="SignalP"/>
    </source>
</evidence>
<sequence length="141" mass="15716">MRLLSLCTFVTILLTISLTCRADDDQKQFLDTHNAARSQVGIAPLIWNNTLASFAKKFTETCGHLSKSGGPYGENIIGGYGAFGAEQAVTSWIRERFDYNHATNACKAKSDCSHYTQVVWRNSAGWVWYWLLWGGLALCCL</sequence>
<reference evidence="3" key="1">
    <citation type="submission" date="2024-03" db="EMBL/GenBank/DDBJ databases">
        <title>WGS assembly of Saponaria officinalis var. Norfolk2.</title>
        <authorList>
            <person name="Jenkins J."/>
            <person name="Shu S."/>
            <person name="Grimwood J."/>
            <person name="Barry K."/>
            <person name="Goodstein D."/>
            <person name="Schmutz J."/>
            <person name="Leebens-Mack J."/>
            <person name="Osbourn A."/>
        </authorList>
    </citation>
    <scope>NUCLEOTIDE SEQUENCE [LARGE SCALE GENOMIC DNA]</scope>
    <source>
        <strain evidence="3">JIC</strain>
    </source>
</reference>
<dbReference type="InterPro" id="IPR035940">
    <property type="entry name" value="CAP_sf"/>
</dbReference>
<dbReference type="PRINTS" id="PR00837">
    <property type="entry name" value="V5TPXLIKE"/>
</dbReference>
<dbReference type="Gene3D" id="3.40.33.10">
    <property type="entry name" value="CAP"/>
    <property type="match status" value="1"/>
</dbReference>
<dbReference type="InterPro" id="IPR014044">
    <property type="entry name" value="CAP_dom"/>
</dbReference>
<keyword evidence="1" id="KW-0732">Signal</keyword>
<accession>A0AAW1IMH7</accession>
<feature type="chain" id="PRO_5043329330" description="SCP domain-containing protein" evidence="1">
    <location>
        <begin position="23"/>
        <end position="141"/>
    </location>
</feature>
<organism evidence="3 4">
    <name type="scientific">Saponaria officinalis</name>
    <name type="common">Common soapwort</name>
    <name type="synonym">Lychnis saponaria</name>
    <dbReference type="NCBI Taxonomy" id="3572"/>
    <lineage>
        <taxon>Eukaryota</taxon>
        <taxon>Viridiplantae</taxon>
        <taxon>Streptophyta</taxon>
        <taxon>Embryophyta</taxon>
        <taxon>Tracheophyta</taxon>
        <taxon>Spermatophyta</taxon>
        <taxon>Magnoliopsida</taxon>
        <taxon>eudicotyledons</taxon>
        <taxon>Gunneridae</taxon>
        <taxon>Pentapetalae</taxon>
        <taxon>Caryophyllales</taxon>
        <taxon>Caryophyllaceae</taxon>
        <taxon>Caryophylleae</taxon>
        <taxon>Saponaria</taxon>
    </lineage>
</organism>
<dbReference type="Proteomes" id="UP001443914">
    <property type="component" value="Unassembled WGS sequence"/>
</dbReference>
<dbReference type="Pfam" id="PF00188">
    <property type="entry name" value="CAP"/>
    <property type="match status" value="1"/>
</dbReference>
<feature type="domain" description="SCP" evidence="2">
    <location>
        <begin position="24"/>
        <end position="141"/>
    </location>
</feature>